<evidence type="ECO:0000259" key="2">
    <source>
        <dbReference type="PROSITE" id="PS50104"/>
    </source>
</evidence>
<dbReference type="PANTHER" id="PTHR32009">
    <property type="entry name" value="TMV RESISTANCE PROTEIN N-LIKE"/>
    <property type="match status" value="1"/>
</dbReference>
<reference evidence="4" key="3">
    <citation type="submission" date="2015-04" db="UniProtKB">
        <authorList>
            <consortium name="EnsemblPlants"/>
        </authorList>
    </citation>
    <scope>IDENTIFICATION</scope>
    <source>
        <strain evidence="4">cv. Jemalong A17</strain>
    </source>
</reference>
<organism evidence="3 5">
    <name type="scientific">Medicago truncatula</name>
    <name type="common">Barrel medic</name>
    <name type="synonym">Medicago tribuloides</name>
    <dbReference type="NCBI Taxonomy" id="3880"/>
    <lineage>
        <taxon>Eukaryota</taxon>
        <taxon>Viridiplantae</taxon>
        <taxon>Streptophyta</taxon>
        <taxon>Embryophyta</taxon>
        <taxon>Tracheophyta</taxon>
        <taxon>Spermatophyta</taxon>
        <taxon>Magnoliopsida</taxon>
        <taxon>eudicotyledons</taxon>
        <taxon>Gunneridae</taxon>
        <taxon>Pentapetalae</taxon>
        <taxon>rosids</taxon>
        <taxon>fabids</taxon>
        <taxon>Fabales</taxon>
        <taxon>Fabaceae</taxon>
        <taxon>Papilionoideae</taxon>
        <taxon>50 kb inversion clade</taxon>
        <taxon>NPAAA clade</taxon>
        <taxon>Hologalegina</taxon>
        <taxon>IRL clade</taxon>
        <taxon>Trifolieae</taxon>
        <taxon>Medicago</taxon>
    </lineage>
</organism>
<evidence type="ECO:0000313" key="3">
    <source>
        <dbReference type="EMBL" id="KEH29023.1"/>
    </source>
</evidence>
<reference evidence="3 5" key="2">
    <citation type="journal article" date="2014" name="BMC Genomics">
        <title>An improved genome release (version Mt4.0) for the model legume Medicago truncatula.</title>
        <authorList>
            <person name="Tang H."/>
            <person name="Krishnakumar V."/>
            <person name="Bidwell S."/>
            <person name="Rosen B."/>
            <person name="Chan A."/>
            <person name="Zhou S."/>
            <person name="Gentzbittel L."/>
            <person name="Childs K.L."/>
            <person name="Yandell M."/>
            <person name="Gundlach H."/>
            <person name="Mayer K.F."/>
            <person name="Schwartz D.C."/>
            <person name="Town C.D."/>
        </authorList>
    </citation>
    <scope>GENOME REANNOTATION</scope>
    <source>
        <strain evidence="3">A17</strain>
        <strain evidence="4 5">cv. Jemalong A17</strain>
    </source>
</reference>
<proteinExistence type="predicted"/>
<gene>
    <name evidence="3" type="ordered locus">MTR_4g020890</name>
</gene>
<dbReference type="HOGENOM" id="CLU_2053118_0_0_1"/>
<dbReference type="Gene3D" id="3.40.50.10140">
    <property type="entry name" value="Toll/interleukin-1 receptor homology (TIR) domain"/>
    <property type="match status" value="1"/>
</dbReference>
<dbReference type="EnsemblPlants" id="KEH29023">
    <property type="protein sequence ID" value="KEH29023"/>
    <property type="gene ID" value="MTR_4g020890"/>
</dbReference>
<sequence length="120" mass="13969">MKPKKCRILQISTSVLNVIEDCKVVVVVLSKNYTNSRWCLQELEKITECYRTKDGPIVLPLFYDGVYSPNRRLQEDMFGEALHNFLDRISMEEETTSFEDEDKFMSWVAEISDEASKYAA</sequence>
<dbReference type="Pfam" id="PF01582">
    <property type="entry name" value="TIR"/>
    <property type="match status" value="1"/>
</dbReference>
<name>A0A072UIV5_MEDTR</name>
<keyword evidence="5" id="KW-1185">Reference proteome</keyword>
<dbReference type="PROSITE" id="PS50104">
    <property type="entry name" value="TIR"/>
    <property type="match status" value="1"/>
</dbReference>
<dbReference type="Proteomes" id="UP000002051">
    <property type="component" value="Chromosome 4"/>
</dbReference>
<feature type="domain" description="TIR" evidence="2">
    <location>
        <begin position="1"/>
        <end position="89"/>
    </location>
</feature>
<dbReference type="SUPFAM" id="SSF52200">
    <property type="entry name" value="Toll/Interleukin receptor TIR domain"/>
    <property type="match status" value="1"/>
</dbReference>
<reference evidence="3 5" key="1">
    <citation type="journal article" date="2011" name="Nature">
        <title>The Medicago genome provides insight into the evolution of rhizobial symbioses.</title>
        <authorList>
            <person name="Young N.D."/>
            <person name="Debelle F."/>
            <person name="Oldroyd G.E."/>
            <person name="Geurts R."/>
            <person name="Cannon S.B."/>
            <person name="Udvardi M.K."/>
            <person name="Benedito V.A."/>
            <person name="Mayer K.F."/>
            <person name="Gouzy J."/>
            <person name="Schoof H."/>
            <person name="Van de Peer Y."/>
            <person name="Proost S."/>
            <person name="Cook D.R."/>
            <person name="Meyers B.C."/>
            <person name="Spannagl M."/>
            <person name="Cheung F."/>
            <person name="De Mita S."/>
            <person name="Krishnakumar V."/>
            <person name="Gundlach H."/>
            <person name="Zhou S."/>
            <person name="Mudge J."/>
            <person name="Bharti A.K."/>
            <person name="Murray J.D."/>
            <person name="Naoumkina M.A."/>
            <person name="Rosen B."/>
            <person name="Silverstein K.A."/>
            <person name="Tang H."/>
            <person name="Rombauts S."/>
            <person name="Zhao P.X."/>
            <person name="Zhou P."/>
            <person name="Barbe V."/>
            <person name="Bardou P."/>
            <person name="Bechner M."/>
            <person name="Bellec A."/>
            <person name="Berger A."/>
            <person name="Berges H."/>
            <person name="Bidwell S."/>
            <person name="Bisseling T."/>
            <person name="Choisne N."/>
            <person name="Couloux A."/>
            <person name="Denny R."/>
            <person name="Deshpande S."/>
            <person name="Dai X."/>
            <person name="Doyle J.J."/>
            <person name="Dudez A.M."/>
            <person name="Farmer A.D."/>
            <person name="Fouteau S."/>
            <person name="Franken C."/>
            <person name="Gibelin C."/>
            <person name="Gish J."/>
            <person name="Goldstein S."/>
            <person name="Gonzalez A.J."/>
            <person name="Green P.J."/>
            <person name="Hallab A."/>
            <person name="Hartog M."/>
            <person name="Hua A."/>
            <person name="Humphray S.J."/>
            <person name="Jeong D.H."/>
            <person name="Jing Y."/>
            <person name="Jocker A."/>
            <person name="Kenton S.M."/>
            <person name="Kim D.J."/>
            <person name="Klee K."/>
            <person name="Lai H."/>
            <person name="Lang C."/>
            <person name="Lin S."/>
            <person name="Macmil S.L."/>
            <person name="Magdelenat G."/>
            <person name="Matthews L."/>
            <person name="McCorrison J."/>
            <person name="Monaghan E.L."/>
            <person name="Mun J.H."/>
            <person name="Najar F.Z."/>
            <person name="Nicholson C."/>
            <person name="Noirot C."/>
            <person name="O'Bleness M."/>
            <person name="Paule C.R."/>
            <person name="Poulain J."/>
            <person name="Prion F."/>
            <person name="Qin B."/>
            <person name="Qu C."/>
            <person name="Retzel E.F."/>
            <person name="Riddle C."/>
            <person name="Sallet E."/>
            <person name="Samain S."/>
            <person name="Samson N."/>
            <person name="Sanders I."/>
            <person name="Saurat O."/>
            <person name="Scarpelli C."/>
            <person name="Schiex T."/>
            <person name="Segurens B."/>
            <person name="Severin A.J."/>
            <person name="Sherrier D.J."/>
            <person name="Shi R."/>
            <person name="Sims S."/>
            <person name="Singer S.R."/>
            <person name="Sinharoy S."/>
            <person name="Sterck L."/>
            <person name="Viollet A."/>
            <person name="Wang B.B."/>
            <person name="Wang K."/>
            <person name="Wang M."/>
            <person name="Wang X."/>
            <person name="Warfsmann J."/>
            <person name="Weissenbach J."/>
            <person name="White D.D."/>
            <person name="White J.D."/>
            <person name="Wiley G.B."/>
            <person name="Wincker P."/>
            <person name="Xing Y."/>
            <person name="Yang L."/>
            <person name="Yao Z."/>
            <person name="Ying F."/>
            <person name="Zhai J."/>
            <person name="Zhou L."/>
            <person name="Zuber A."/>
            <person name="Denarie J."/>
            <person name="Dixon R.A."/>
            <person name="May G.D."/>
            <person name="Schwartz D.C."/>
            <person name="Rogers J."/>
            <person name="Quetier F."/>
            <person name="Town C.D."/>
            <person name="Roe B.A."/>
        </authorList>
    </citation>
    <scope>NUCLEOTIDE SEQUENCE [LARGE SCALE GENOMIC DNA]</scope>
    <source>
        <strain evidence="3">A17</strain>
        <strain evidence="4 5">cv. Jemalong A17</strain>
    </source>
</reference>
<dbReference type="AlphaFoldDB" id="A0A072UIV5"/>
<evidence type="ECO:0000313" key="5">
    <source>
        <dbReference type="Proteomes" id="UP000002051"/>
    </source>
</evidence>
<dbReference type="InterPro" id="IPR000157">
    <property type="entry name" value="TIR_dom"/>
</dbReference>
<dbReference type="PANTHER" id="PTHR32009:SF151">
    <property type="entry name" value="TIR DOMAIN-CONTAINING PROTEIN-RELATED"/>
    <property type="match status" value="1"/>
</dbReference>
<dbReference type="InterPro" id="IPR035897">
    <property type="entry name" value="Toll_tir_struct_dom_sf"/>
</dbReference>
<evidence type="ECO:0000256" key="1">
    <source>
        <dbReference type="ARBA" id="ARBA00023027"/>
    </source>
</evidence>
<dbReference type="EMBL" id="CM001220">
    <property type="protein sequence ID" value="KEH29023.1"/>
    <property type="molecule type" value="Genomic_DNA"/>
</dbReference>
<accession>A0A072UIV5</accession>
<dbReference type="GO" id="GO:0007165">
    <property type="term" value="P:signal transduction"/>
    <property type="evidence" value="ECO:0000318"/>
    <property type="project" value="GO_Central"/>
</dbReference>
<protein>
    <submittedName>
        <fullName evidence="3">Disease resistance protein (TIR-NBS-LRR class)</fullName>
    </submittedName>
</protein>
<keyword evidence="1" id="KW-0520">NAD</keyword>
<dbReference type="GO" id="GO:0005634">
    <property type="term" value="C:nucleus"/>
    <property type="evidence" value="ECO:0000318"/>
    <property type="project" value="GO_Central"/>
</dbReference>
<evidence type="ECO:0000313" key="4">
    <source>
        <dbReference type="EnsemblPlants" id="KEH29023"/>
    </source>
</evidence>